<evidence type="ECO:0000313" key="2">
    <source>
        <dbReference type="Proteomes" id="UP000327000"/>
    </source>
</evidence>
<accession>A0A5N5W2L6</accession>
<gene>
    <name evidence="1" type="ORF">FRZ00_26755</name>
</gene>
<dbReference type="AlphaFoldDB" id="A0A5N5W2L6"/>
<dbReference type="Proteomes" id="UP000327000">
    <property type="component" value="Unassembled WGS sequence"/>
</dbReference>
<dbReference type="EMBL" id="VOKX01000107">
    <property type="protein sequence ID" value="KAB7835498.1"/>
    <property type="molecule type" value="Genomic_DNA"/>
</dbReference>
<comment type="caution">
    <text evidence="1">The sequence shown here is derived from an EMBL/GenBank/DDBJ whole genome shotgun (WGS) entry which is preliminary data.</text>
</comment>
<evidence type="ECO:0000313" key="1">
    <source>
        <dbReference type="EMBL" id="KAB7835498.1"/>
    </source>
</evidence>
<keyword evidence="2" id="KW-1185">Reference proteome</keyword>
<protein>
    <submittedName>
        <fullName evidence="1">Uncharacterized protein</fullName>
    </submittedName>
</protein>
<name>A0A5N5W2L6_STRMB</name>
<organism evidence="1 2">
    <name type="scientific">Streptomyces mobaraensis</name>
    <name type="common">Streptoverticillium mobaraense</name>
    <dbReference type="NCBI Taxonomy" id="35621"/>
    <lineage>
        <taxon>Bacteria</taxon>
        <taxon>Bacillati</taxon>
        <taxon>Actinomycetota</taxon>
        <taxon>Actinomycetes</taxon>
        <taxon>Kitasatosporales</taxon>
        <taxon>Streptomycetaceae</taxon>
        <taxon>Streptomyces</taxon>
    </lineage>
</organism>
<proteinExistence type="predicted"/>
<reference evidence="1 2" key="1">
    <citation type="journal article" date="2019" name="Microb. Cell Fact.">
        <title>Exploring novel herbicidin analogues by transcriptional regulator overexpression and MS/MS molecular networking.</title>
        <authorList>
            <person name="Shi Y."/>
            <person name="Gu R."/>
            <person name="Li Y."/>
            <person name="Wang X."/>
            <person name="Ren W."/>
            <person name="Li X."/>
            <person name="Wang L."/>
            <person name="Xie Y."/>
            <person name="Hong B."/>
        </authorList>
    </citation>
    <scope>NUCLEOTIDE SEQUENCE [LARGE SCALE GENOMIC DNA]</scope>
    <source>
        <strain evidence="1 2">US-43</strain>
    </source>
</reference>
<sequence>MPERPHLGRVLQPPPRAIKDGLQVLVRVASTDEPVGAQQAGKERRQVRRQVREPLGRRSVIAEGPLKEVVRALGVGIRDELLVPDQVLADLPQDVADPLRR</sequence>